<comment type="caution">
    <text evidence="2">The sequence shown here is derived from an EMBL/GenBank/DDBJ whole genome shotgun (WGS) entry which is preliminary data.</text>
</comment>
<sequence>MGLLDSQSLLDDDAAIQVAGLQWKRMVEDLSKKGKLRNCLTVCDVSGSMFRTPWEVSVAMGLLVSDLNEEPWKGKVFDLILQVVVDGNLKEDQMIKRIFAFSDMEFDETSCNDWETDYKAIQRKFTERGYGSMVLEIVFWNLRDSSSTPVTVSDKWVALVSGFSKNLMKLFFDGDDYQTM</sequence>
<evidence type="ECO:0000259" key="1">
    <source>
        <dbReference type="Pfam" id="PF25043"/>
    </source>
</evidence>
<dbReference type="PANTHER" id="PTHR31373:SF17">
    <property type="entry name" value="OS06G0652100 PROTEIN"/>
    <property type="match status" value="1"/>
</dbReference>
<dbReference type="EMBL" id="VIBQ01000204">
    <property type="protein sequence ID" value="KAB9397141.1"/>
    <property type="molecule type" value="Genomic_DNA"/>
</dbReference>
<keyword evidence="3" id="KW-1185">Reference proteome</keyword>
<dbReference type="OrthoDB" id="1149618at2759"/>
<protein>
    <recommendedName>
        <fullName evidence="1">DUF7788 domain-containing protein</fullName>
    </recommendedName>
</protein>
<dbReference type="AlphaFoldDB" id="A0A5N6L5T3"/>
<name>A0A5N6L5T3_9ROSI</name>
<dbReference type="Pfam" id="PF25043">
    <property type="entry name" value="DUF7788"/>
    <property type="match status" value="1"/>
</dbReference>
<reference evidence="2 3" key="1">
    <citation type="submission" date="2019-06" db="EMBL/GenBank/DDBJ databases">
        <title>A chromosomal-level reference genome of Carpinus fangiana (Coryloideae, Betulaceae).</title>
        <authorList>
            <person name="Yang X."/>
            <person name="Wang Z."/>
            <person name="Zhang L."/>
            <person name="Hao G."/>
            <person name="Liu J."/>
            <person name="Yang Y."/>
        </authorList>
    </citation>
    <scope>NUCLEOTIDE SEQUENCE [LARGE SCALE GENOMIC DNA]</scope>
    <source>
        <strain evidence="2">Cfa_2016G</strain>
        <tissue evidence="2">Leaf</tissue>
    </source>
</reference>
<dbReference type="PANTHER" id="PTHR31373">
    <property type="entry name" value="OS06G0652100 PROTEIN"/>
    <property type="match status" value="1"/>
</dbReference>
<evidence type="ECO:0000313" key="3">
    <source>
        <dbReference type="Proteomes" id="UP000327013"/>
    </source>
</evidence>
<evidence type="ECO:0000313" key="2">
    <source>
        <dbReference type="EMBL" id="KAB9397141.1"/>
    </source>
</evidence>
<dbReference type="InterPro" id="IPR011205">
    <property type="entry name" value="UCP015417_vWA"/>
</dbReference>
<dbReference type="PIRSF" id="PIRSF015417">
    <property type="entry name" value="T31B5_30_vWA"/>
    <property type="match status" value="1"/>
</dbReference>
<organism evidence="2 3">
    <name type="scientific">Carpinus fangiana</name>
    <dbReference type="NCBI Taxonomy" id="176857"/>
    <lineage>
        <taxon>Eukaryota</taxon>
        <taxon>Viridiplantae</taxon>
        <taxon>Streptophyta</taxon>
        <taxon>Embryophyta</taxon>
        <taxon>Tracheophyta</taxon>
        <taxon>Spermatophyta</taxon>
        <taxon>Magnoliopsida</taxon>
        <taxon>eudicotyledons</taxon>
        <taxon>Gunneridae</taxon>
        <taxon>Pentapetalae</taxon>
        <taxon>rosids</taxon>
        <taxon>fabids</taxon>
        <taxon>Fagales</taxon>
        <taxon>Betulaceae</taxon>
        <taxon>Carpinus</taxon>
    </lineage>
</organism>
<dbReference type="Proteomes" id="UP000327013">
    <property type="component" value="Unassembled WGS sequence"/>
</dbReference>
<gene>
    <name evidence="2" type="ORF">FH972_027032</name>
</gene>
<dbReference type="InterPro" id="IPR056690">
    <property type="entry name" value="DUF7788"/>
</dbReference>
<feature type="domain" description="DUF7788" evidence="1">
    <location>
        <begin position="75"/>
        <end position="176"/>
    </location>
</feature>
<accession>A0A5N6L5T3</accession>
<proteinExistence type="predicted"/>